<dbReference type="SUPFAM" id="SSF56935">
    <property type="entry name" value="Porins"/>
    <property type="match status" value="1"/>
</dbReference>
<dbReference type="EMBL" id="FOPP01000011">
    <property type="protein sequence ID" value="SFH40119.1"/>
    <property type="molecule type" value="Genomic_DNA"/>
</dbReference>
<evidence type="ECO:0000256" key="3">
    <source>
        <dbReference type="ARBA" id="ARBA00023237"/>
    </source>
</evidence>
<dbReference type="SUPFAM" id="SSF49478">
    <property type="entry name" value="Cna protein B-type domain"/>
    <property type="match status" value="1"/>
</dbReference>
<dbReference type="InterPro" id="IPR036942">
    <property type="entry name" value="Beta-barrel_TonB_sf"/>
</dbReference>
<dbReference type="Gene3D" id="2.170.130.10">
    <property type="entry name" value="TonB-dependent receptor, plug domain"/>
    <property type="match status" value="1"/>
</dbReference>
<dbReference type="GO" id="GO:0009279">
    <property type="term" value="C:cell outer membrane"/>
    <property type="evidence" value="ECO:0007669"/>
    <property type="project" value="UniProtKB-SubCell"/>
</dbReference>
<dbReference type="RefSeq" id="WP_090996774.1">
    <property type="nucleotide sequence ID" value="NZ_FOPP01000011.1"/>
</dbReference>
<dbReference type="PANTHER" id="PTHR40980">
    <property type="entry name" value="PLUG DOMAIN-CONTAINING PROTEIN"/>
    <property type="match status" value="1"/>
</dbReference>
<feature type="region of interest" description="Disordered" evidence="4">
    <location>
        <begin position="352"/>
        <end position="382"/>
    </location>
</feature>
<keyword evidence="6" id="KW-0675">Receptor</keyword>
<gene>
    <name evidence="6" type="ORF">SAMN04489864_11120</name>
</gene>
<evidence type="ECO:0000313" key="7">
    <source>
        <dbReference type="Proteomes" id="UP000199666"/>
    </source>
</evidence>
<evidence type="ECO:0000256" key="2">
    <source>
        <dbReference type="ARBA" id="ARBA00023136"/>
    </source>
</evidence>
<dbReference type="InterPro" id="IPR037066">
    <property type="entry name" value="Plug_dom_sf"/>
</dbReference>
<evidence type="ECO:0000313" key="6">
    <source>
        <dbReference type="EMBL" id="SFH40119.1"/>
    </source>
</evidence>
<name>A0A1I2ZRI3_9SPHI</name>
<dbReference type="AlphaFoldDB" id="A0A1I2ZRI3"/>
<dbReference type="Gene3D" id="2.40.170.20">
    <property type="entry name" value="TonB-dependent receptor, beta-barrel domain"/>
    <property type="match status" value="1"/>
</dbReference>
<evidence type="ECO:0000259" key="5">
    <source>
        <dbReference type="Pfam" id="PF14905"/>
    </source>
</evidence>
<dbReference type="InterPro" id="IPR041700">
    <property type="entry name" value="OMP_b-brl_3"/>
</dbReference>
<evidence type="ECO:0000256" key="1">
    <source>
        <dbReference type="ARBA" id="ARBA00004442"/>
    </source>
</evidence>
<dbReference type="OrthoDB" id="905812at2"/>
<keyword evidence="3" id="KW-0998">Cell outer membrane</keyword>
<feature type="compositionally biased region" description="Polar residues" evidence="4">
    <location>
        <begin position="352"/>
        <end position="376"/>
    </location>
</feature>
<dbReference type="Pfam" id="PF14905">
    <property type="entry name" value="OMP_b-brl_3"/>
    <property type="match status" value="1"/>
</dbReference>
<comment type="subcellular location">
    <subcellularLocation>
        <location evidence="1">Cell outer membrane</location>
    </subcellularLocation>
</comment>
<dbReference type="PANTHER" id="PTHR40980:SF4">
    <property type="entry name" value="TONB-DEPENDENT RECEPTOR-LIKE BETA-BARREL DOMAIN-CONTAINING PROTEIN"/>
    <property type="match status" value="1"/>
</dbReference>
<dbReference type="Proteomes" id="UP000199666">
    <property type="component" value="Unassembled WGS sequence"/>
</dbReference>
<feature type="domain" description="Outer membrane protein beta-barrel" evidence="5">
    <location>
        <begin position="387"/>
        <end position="791"/>
    </location>
</feature>
<proteinExistence type="predicted"/>
<sequence>MKYNKKFLFLFVFLIYVSSYVNYAKAQDKPVFSLKGSLTAAQNPKFDEVTVHLLNASDKKLIKLEYSTPDGAFVFEKIPEGSYLLVIQSMNFVKYESPVISLDKDLALSPINLQVTSKSLKEVSVTATKPFVQQLFDKTVINVSSSISAVGNTALEVLAKAPGITIDQNDNISMRGKQGVLVMIDGKQVPMSGQDLANMLKNMQATQIEKIDLVTNPSAKYDAAGNAGIIDIRLKKGTNVGTNANVTMSFGQGKYAKTNPSVNFNHRTKVANVFGSYNYGFNQNFNKLDILRDFYSPTNQLLGSNNYNNYFKFQFDNHNARVGSDFYVNKNIVVGFSANGSYNKGEISTDSHANSFNGQSQSTGTFNTVGTNTPSRSNNSLNLNYRHTIDTTGKELSADFDYARFASNETQQNLTNYLNTGGTQAKAPYQLLGNLGGVLSIKSFKVDYQQQIKSLNTKIELGVKSSWVTSDNDVQFYDQSNGGAVLDVAKSNHFIYDENINAAYLNANRSWKKFSLQLGLRLENTNANGLQVTDKSTFDRNYTQLFPSGYVGYKFTENSDLGLSLSKRINRPSYRQLNPFKVFLDPLTYSTGNPYLKPELSNSFELTHTYKQRYITKLGYSKTTDNILTVLSPDEQPNSVIQTNRNLAEFDYYNLSFGFPVSVGKWLTSTTNALTYYGKYKGNLANTDLDASRVSFNLNSNNVIKFNPTTTAEITGTYQSRSFYGPLDIKANWGLTLGLQKQLLDKKASLRLSVSDVFYTQKVDAYTLLNGYGEQFYQSRDSRVATLSFSYRFGRSQVASSKRTGAADEEKRRAG</sequence>
<organism evidence="6 7">
    <name type="scientific">Pedobacter insulae</name>
    <dbReference type="NCBI Taxonomy" id="414048"/>
    <lineage>
        <taxon>Bacteria</taxon>
        <taxon>Pseudomonadati</taxon>
        <taxon>Bacteroidota</taxon>
        <taxon>Sphingobacteriia</taxon>
        <taxon>Sphingobacteriales</taxon>
        <taxon>Sphingobacteriaceae</taxon>
        <taxon>Pedobacter</taxon>
    </lineage>
</organism>
<accession>A0A1I2ZRI3</accession>
<keyword evidence="2" id="KW-0472">Membrane</keyword>
<evidence type="ECO:0000256" key="4">
    <source>
        <dbReference type="SAM" id="MobiDB-lite"/>
    </source>
</evidence>
<keyword evidence="7" id="KW-1185">Reference proteome</keyword>
<reference evidence="6 7" key="1">
    <citation type="submission" date="2016-10" db="EMBL/GenBank/DDBJ databases">
        <authorList>
            <person name="de Groot N.N."/>
        </authorList>
    </citation>
    <scope>NUCLEOTIDE SEQUENCE [LARGE SCALE GENOMIC DNA]</scope>
    <source>
        <strain evidence="6 7">DSM 18684</strain>
    </source>
</reference>
<protein>
    <submittedName>
        <fullName evidence="6">Outer membrane receptor proteins, mostly Fe transport</fullName>
    </submittedName>
</protein>
<dbReference type="STRING" id="414048.SAMN04489864_11120"/>